<sequence>MDIVAHKKFLKRILYVLPEAFEELEASRLTLLFFVLSGLDILDEIDSLSDEVKTKLVDWIYSLQITCKSGEDTNLSGFEGTFMMSGQQVKRCNSPGDVSRTSTLDSTCLQEYSSLQSTSTSHLVMTYSALVSLAILGDDFGRLNHRSILRNVQKCQLMDGSFQANPMGSENDMRFVFCAVAICYILDDFSPLNVESLLSFMKSCLVSGSSFTRGSTYCAAAALTLLNQLDEFLNSRQRSKLLRWCVMKQDNGFHGRPNKPDDSCYTFWIGATLRILNAIQLVDRDAVTSFTLSTQDENVGGFGKFFDSLPDALHTYLSLSGLALLDYPGLQPVFAPLNVTVRTSDRISWLRKARSNGLPVVWNYGCAEF</sequence>
<reference evidence="11" key="1">
    <citation type="submission" date="2016-06" db="UniProtKB">
        <authorList>
            <consortium name="WormBaseParasite"/>
        </authorList>
    </citation>
    <scope>IDENTIFICATION</scope>
</reference>
<evidence type="ECO:0000256" key="2">
    <source>
        <dbReference type="ARBA" id="ARBA00010497"/>
    </source>
</evidence>
<feature type="domain" description="Prenyltransferase alpha-alpha toroid" evidence="8">
    <location>
        <begin position="4"/>
        <end position="338"/>
    </location>
</feature>
<evidence type="ECO:0000313" key="10">
    <source>
        <dbReference type="Proteomes" id="UP000270296"/>
    </source>
</evidence>
<dbReference type="AlphaFoldDB" id="A0A183IRI5"/>
<comment type="similarity">
    <text evidence="2">Belongs to the protein prenyltransferase subunit beta family.</text>
</comment>
<gene>
    <name evidence="9" type="ORF">SBAD_LOCUS6232</name>
</gene>
<keyword evidence="3" id="KW-0637">Prenyltransferase</keyword>
<comment type="cofactor">
    <cofactor evidence="1">
        <name>Zn(2+)</name>
        <dbReference type="ChEBI" id="CHEBI:29105"/>
    </cofactor>
</comment>
<evidence type="ECO:0000256" key="4">
    <source>
        <dbReference type="ARBA" id="ARBA00022679"/>
    </source>
</evidence>
<organism evidence="11">
    <name type="scientific">Soboliphyme baturini</name>
    <dbReference type="NCBI Taxonomy" id="241478"/>
    <lineage>
        <taxon>Eukaryota</taxon>
        <taxon>Metazoa</taxon>
        <taxon>Ecdysozoa</taxon>
        <taxon>Nematoda</taxon>
        <taxon>Enoplea</taxon>
        <taxon>Dorylaimia</taxon>
        <taxon>Dioctophymatida</taxon>
        <taxon>Dioctophymatoidea</taxon>
        <taxon>Soboliphymatidae</taxon>
        <taxon>Soboliphyme</taxon>
    </lineage>
</organism>
<dbReference type="InterPro" id="IPR008930">
    <property type="entry name" value="Terpenoid_cyclase/PrenylTrfase"/>
</dbReference>
<evidence type="ECO:0000256" key="3">
    <source>
        <dbReference type="ARBA" id="ARBA00022602"/>
    </source>
</evidence>
<evidence type="ECO:0000256" key="7">
    <source>
        <dbReference type="ARBA" id="ARBA00022833"/>
    </source>
</evidence>
<protein>
    <submittedName>
        <fullName evidence="11">Geranylgeranyl transferase type I subunit beta</fullName>
    </submittedName>
</protein>
<keyword evidence="10" id="KW-1185">Reference proteome</keyword>
<keyword evidence="4" id="KW-0808">Transferase</keyword>
<keyword evidence="6" id="KW-0677">Repeat</keyword>
<evidence type="ECO:0000256" key="6">
    <source>
        <dbReference type="ARBA" id="ARBA00022737"/>
    </source>
</evidence>
<dbReference type="WBParaSite" id="SBAD_0000647501-mRNA-1">
    <property type="protein sequence ID" value="SBAD_0000647501-mRNA-1"/>
    <property type="gene ID" value="SBAD_0000647501"/>
</dbReference>
<dbReference type="InterPro" id="IPR045089">
    <property type="entry name" value="PGGT1B-like"/>
</dbReference>
<dbReference type="PANTHER" id="PTHR11774">
    <property type="entry name" value="GERANYLGERANYL TRANSFERASE TYPE BETA SUBUNIT"/>
    <property type="match status" value="1"/>
</dbReference>
<evidence type="ECO:0000313" key="9">
    <source>
        <dbReference type="EMBL" id="VDP09564.1"/>
    </source>
</evidence>
<name>A0A183IRI5_9BILA</name>
<dbReference type="GO" id="GO:0046872">
    <property type="term" value="F:metal ion binding"/>
    <property type="evidence" value="ECO:0007669"/>
    <property type="project" value="UniProtKB-KW"/>
</dbReference>
<dbReference type="SUPFAM" id="SSF48239">
    <property type="entry name" value="Terpenoid cyclases/Protein prenyltransferases"/>
    <property type="match status" value="1"/>
</dbReference>
<dbReference type="Pfam" id="PF00432">
    <property type="entry name" value="Prenyltrans"/>
    <property type="match status" value="1"/>
</dbReference>
<dbReference type="OrthoDB" id="24893at2759"/>
<proteinExistence type="inferred from homology"/>
<keyword evidence="5" id="KW-0479">Metal-binding</keyword>
<evidence type="ECO:0000256" key="1">
    <source>
        <dbReference type="ARBA" id="ARBA00001947"/>
    </source>
</evidence>
<accession>A0A183IRI5</accession>
<dbReference type="Proteomes" id="UP000270296">
    <property type="component" value="Unassembled WGS sequence"/>
</dbReference>
<dbReference type="EMBL" id="UZAM01009587">
    <property type="protein sequence ID" value="VDP09564.1"/>
    <property type="molecule type" value="Genomic_DNA"/>
</dbReference>
<reference evidence="9 10" key="2">
    <citation type="submission" date="2018-11" db="EMBL/GenBank/DDBJ databases">
        <authorList>
            <consortium name="Pathogen Informatics"/>
        </authorList>
    </citation>
    <scope>NUCLEOTIDE SEQUENCE [LARGE SCALE GENOMIC DNA]</scope>
</reference>
<dbReference type="InterPro" id="IPR001330">
    <property type="entry name" value="Prenyltrans"/>
</dbReference>
<evidence type="ECO:0000256" key="5">
    <source>
        <dbReference type="ARBA" id="ARBA00022723"/>
    </source>
</evidence>
<dbReference type="Gene3D" id="1.50.10.20">
    <property type="match status" value="1"/>
</dbReference>
<keyword evidence="7" id="KW-0862">Zinc</keyword>
<dbReference type="GO" id="GO:0005953">
    <property type="term" value="C:CAAX-protein geranylgeranyltransferase complex"/>
    <property type="evidence" value="ECO:0007669"/>
    <property type="project" value="TreeGrafter"/>
</dbReference>
<dbReference type="GO" id="GO:0004662">
    <property type="term" value="F:CAAX-protein geranylgeranyltransferase activity"/>
    <property type="evidence" value="ECO:0007669"/>
    <property type="project" value="TreeGrafter"/>
</dbReference>
<evidence type="ECO:0000313" key="11">
    <source>
        <dbReference type="WBParaSite" id="SBAD_0000647501-mRNA-1"/>
    </source>
</evidence>
<evidence type="ECO:0000259" key="8">
    <source>
        <dbReference type="Pfam" id="PF00432"/>
    </source>
</evidence>
<dbReference type="PANTHER" id="PTHR11774:SF4">
    <property type="entry name" value="GERANYLGERANYL TRANSFERASE TYPE-1 SUBUNIT BETA"/>
    <property type="match status" value="1"/>
</dbReference>